<keyword evidence="1" id="KW-0328">Glycosyltransferase</keyword>
<gene>
    <name evidence="5" type="ORF">RUA4292_04040</name>
</gene>
<evidence type="ECO:0000256" key="3">
    <source>
        <dbReference type="SAM" id="Coils"/>
    </source>
</evidence>
<dbReference type="InterPro" id="IPR007739">
    <property type="entry name" value="RgpF"/>
</dbReference>
<dbReference type="RefSeq" id="WP_058279194.1">
    <property type="nucleotide sequence ID" value="NZ_CYPU01000071.1"/>
</dbReference>
<evidence type="ECO:0000256" key="2">
    <source>
        <dbReference type="ARBA" id="ARBA00022679"/>
    </source>
</evidence>
<name>A0A0P1EHH8_9RHOB</name>
<keyword evidence="2" id="KW-0808">Transferase</keyword>
<organism evidence="5 6">
    <name type="scientific">Ruegeria atlantica</name>
    <dbReference type="NCBI Taxonomy" id="81569"/>
    <lineage>
        <taxon>Bacteria</taxon>
        <taxon>Pseudomonadati</taxon>
        <taxon>Pseudomonadota</taxon>
        <taxon>Alphaproteobacteria</taxon>
        <taxon>Rhodobacterales</taxon>
        <taxon>Roseobacteraceae</taxon>
        <taxon>Ruegeria</taxon>
    </lineage>
</organism>
<feature type="coiled-coil region" evidence="3">
    <location>
        <begin position="443"/>
        <end position="470"/>
    </location>
</feature>
<dbReference type="PANTHER" id="PTHR12526:SF629">
    <property type="entry name" value="TEICHURONIC ACID BIOSYNTHESIS GLYCOSYLTRANSFERASE TUAH-RELATED"/>
    <property type="match status" value="1"/>
</dbReference>
<dbReference type="Pfam" id="PF00534">
    <property type="entry name" value="Glycos_transf_1"/>
    <property type="match status" value="1"/>
</dbReference>
<dbReference type="Pfam" id="PF05045">
    <property type="entry name" value="RgpF"/>
    <property type="match status" value="2"/>
</dbReference>
<dbReference type="PANTHER" id="PTHR12526">
    <property type="entry name" value="GLYCOSYLTRANSFERASE"/>
    <property type="match status" value="1"/>
</dbReference>
<evidence type="ECO:0000313" key="5">
    <source>
        <dbReference type="EMBL" id="CUH49840.1"/>
    </source>
</evidence>
<dbReference type="CDD" id="cd03801">
    <property type="entry name" value="GT4_PimA-like"/>
    <property type="match status" value="1"/>
</dbReference>
<sequence>MEKKLEFFGLRSKRKARRARQEQGAEKLSSEEAIVDKSGLFDKEWYAAEYPEAVNYPRGMLAHYFDLGAEEGKDPNSCFSTSWYLSAYPEAEQSGMNPLYHYIVFGANAGCKPNEFFNPSWYAKNYPDAGAGGKDALLHFMNVGQSEGRRCNPTDKSTDVKDVEIKVLKRASSESDLALFVTHAPAGKIKPHVPVYIDALRRTGIAVVVIVVANCISDVDTSSLLNQVDGLILRENGGFDFAAWAHALNHIDLESTRMLCLVNDSLIGPLWKDGLDSIVNRARESEADLVGLTDNFEFKHHLQSFFLVAKGNAVEALVDFLGGVRNLDDKQEVIFAYELQLTDALKAKGFQAAALFPNKGTTNRTIKDWQGLIEEGFPFVKTAVIQDPDTRGWEGVFAKLGYDVAIAKKSIELIKSGDRSEGAVSQGSKMTLAAQNFDLSAKLSKASADRRAALARVVELERELMLAAKRPLKQVRRKLKFKIYKSLAKFSPPLSQKTASNYQRRAVKYDPKRFLQSPVHFEAAATGRAGGKGSFEFRGDKVYDDSKPNVLVVSHQASRSGAPILTWNVTSKLSTRYNVTTLCLTGGEITGDFRKVSEKVFDANLQSTKATDYTYLLNCLCTEREYAFAVVNSIQSHALLKGLHECGVPSVALLHEFASYIEKKTAFSEAVRWADETVFSTRLTLENALELDKGLMDMTPNVTVLPQGRCSVPNASRDDTTVEAERSYLRELIRPSSEQTERFVVLGAGTVEIRKGVDLFLETATRVLQSSESNDVHFVWIGPGYDPDKDFGYSVYLRDQLQRAGLEQRVTMVPSISEMDVAYEMSDVFLVTSRLDPLPNVAIDSMCAGLPVLCFEEASGVADLLIDEGLGEDCVAQYIDTGDMAGKLLRLATTSELYESVSKRTREVAARVFDLSAYVNKLEELGLAAKARHAARERDITDIVESGFFRPDYFLSDEKQNRDSKTTVGTYVDDARWGATAKKPEPGFHPFVYDTYLSQTNDRTRDAYAHFISEGRPEGPWRLPVLEGGQNTSKKLEQVTLQPALHIHAYHLDQMPEIVSHLSINKTLPDLYVSVGKESDENRVKELLSNYNGRLCDVRSVPNAGRDIGPLLTQFGEHLCNNYDVVGHIHLKKSTHVKDQQIVHAWSKFLFENLLGGRLGGNMADKIFERFQVDEKVGLIYPDDPHVMGWSRNIGLARRLAKRLGHNSLPAAFNFPVGTMFWMRSDALKSFVDLGFNWSDYPKEPVAVDGTMLHALERLFGVIPEMEGWRTVVTNIHGVTR</sequence>
<evidence type="ECO:0000259" key="4">
    <source>
        <dbReference type="Pfam" id="PF00534"/>
    </source>
</evidence>
<reference evidence="5 6" key="1">
    <citation type="submission" date="2015-09" db="EMBL/GenBank/DDBJ databases">
        <authorList>
            <consortium name="Swine Surveillance"/>
        </authorList>
    </citation>
    <scope>NUCLEOTIDE SEQUENCE [LARGE SCALE GENOMIC DNA]</scope>
    <source>
        <strain evidence="5 6">CECT 4292</strain>
    </source>
</reference>
<dbReference type="GO" id="GO:0016757">
    <property type="term" value="F:glycosyltransferase activity"/>
    <property type="evidence" value="ECO:0007669"/>
    <property type="project" value="UniProtKB-KW"/>
</dbReference>
<dbReference type="Gene3D" id="3.40.50.2000">
    <property type="entry name" value="Glycogen Phosphorylase B"/>
    <property type="match status" value="1"/>
</dbReference>
<dbReference type="InterPro" id="IPR001296">
    <property type="entry name" value="Glyco_trans_1"/>
</dbReference>
<keyword evidence="3" id="KW-0175">Coiled coil</keyword>
<dbReference type="GeneID" id="55495173"/>
<evidence type="ECO:0000256" key="1">
    <source>
        <dbReference type="ARBA" id="ARBA00022676"/>
    </source>
</evidence>
<dbReference type="EMBL" id="CYPU01000071">
    <property type="protein sequence ID" value="CUH49840.1"/>
    <property type="molecule type" value="Genomic_DNA"/>
</dbReference>
<protein>
    <submittedName>
        <fullName evidence="5">Vi polysaccharide biosynthesis protein TviE</fullName>
    </submittedName>
</protein>
<proteinExistence type="predicted"/>
<dbReference type="Proteomes" id="UP000050783">
    <property type="component" value="Unassembled WGS sequence"/>
</dbReference>
<dbReference type="SUPFAM" id="SSF53756">
    <property type="entry name" value="UDP-Glycosyltransferase/glycogen phosphorylase"/>
    <property type="match status" value="1"/>
</dbReference>
<evidence type="ECO:0000313" key="6">
    <source>
        <dbReference type="Proteomes" id="UP000050783"/>
    </source>
</evidence>
<feature type="domain" description="Glycosyl transferase family 1" evidence="4">
    <location>
        <begin position="734"/>
        <end position="907"/>
    </location>
</feature>
<dbReference type="OrthoDB" id="7210452at2"/>
<accession>A0A0P1EHH8</accession>